<dbReference type="PANTHER" id="PTHR32071">
    <property type="entry name" value="TRANSCRIPTIONAL REGULATORY PROTEIN"/>
    <property type="match status" value="1"/>
</dbReference>
<dbReference type="AlphaFoldDB" id="A0A3C1KSE0"/>
<dbReference type="GO" id="GO:0043565">
    <property type="term" value="F:sequence-specific DNA binding"/>
    <property type="evidence" value="ECO:0007669"/>
    <property type="project" value="InterPro"/>
</dbReference>
<proteinExistence type="predicted"/>
<evidence type="ECO:0000259" key="7">
    <source>
        <dbReference type="PROSITE" id="PS50110"/>
    </source>
</evidence>
<feature type="domain" description="Sigma-54 factor interaction" evidence="6">
    <location>
        <begin position="150"/>
        <end position="377"/>
    </location>
</feature>
<dbReference type="SUPFAM" id="SSF52172">
    <property type="entry name" value="CheY-like"/>
    <property type="match status" value="1"/>
</dbReference>
<dbReference type="InterPro" id="IPR011006">
    <property type="entry name" value="CheY-like_superfamily"/>
</dbReference>
<accession>A0A3C1KSE0</accession>
<dbReference type="PROSITE" id="PS50110">
    <property type="entry name" value="RESPONSE_REGULATORY"/>
    <property type="match status" value="1"/>
</dbReference>
<evidence type="ECO:0000256" key="4">
    <source>
        <dbReference type="ARBA" id="ARBA00023163"/>
    </source>
</evidence>
<dbReference type="Gene3D" id="3.40.50.300">
    <property type="entry name" value="P-loop containing nucleotide triphosphate hydrolases"/>
    <property type="match status" value="1"/>
</dbReference>
<dbReference type="Gene3D" id="3.40.50.2300">
    <property type="match status" value="1"/>
</dbReference>
<dbReference type="InterPro" id="IPR001789">
    <property type="entry name" value="Sig_transdc_resp-reg_receiver"/>
</dbReference>
<dbReference type="PRINTS" id="PR01590">
    <property type="entry name" value="HTHFIS"/>
</dbReference>
<dbReference type="SMART" id="SM00382">
    <property type="entry name" value="AAA"/>
    <property type="match status" value="1"/>
</dbReference>
<protein>
    <submittedName>
        <fullName evidence="8">Sigma-54-dependent Fis family transcriptional regulator</fullName>
    </submittedName>
</protein>
<dbReference type="Gene3D" id="1.10.10.60">
    <property type="entry name" value="Homeodomain-like"/>
    <property type="match status" value="1"/>
</dbReference>
<dbReference type="Gene3D" id="1.10.8.60">
    <property type="match status" value="1"/>
</dbReference>
<dbReference type="InterPro" id="IPR009057">
    <property type="entry name" value="Homeodomain-like_sf"/>
</dbReference>
<keyword evidence="3" id="KW-0805">Transcription regulation</keyword>
<comment type="caution">
    <text evidence="5">Lacks conserved residue(s) required for the propagation of feature annotation.</text>
</comment>
<dbReference type="STRING" id="1121937.GCA_000423125_03441"/>
<comment type="caution">
    <text evidence="8">The sequence shown here is derived from an EMBL/GenBank/DDBJ whole genome shotgun (WGS) entry which is preliminary data.</text>
</comment>
<organism evidence="8 9">
    <name type="scientific">Haliea salexigens</name>
    <dbReference type="NCBI Taxonomy" id="287487"/>
    <lineage>
        <taxon>Bacteria</taxon>
        <taxon>Pseudomonadati</taxon>
        <taxon>Pseudomonadota</taxon>
        <taxon>Gammaproteobacteria</taxon>
        <taxon>Cellvibrionales</taxon>
        <taxon>Halieaceae</taxon>
        <taxon>Haliea</taxon>
    </lineage>
</organism>
<dbReference type="SUPFAM" id="SSF52540">
    <property type="entry name" value="P-loop containing nucleoside triphosphate hydrolases"/>
    <property type="match status" value="1"/>
</dbReference>
<sequence length="452" mass="49684">MVTQSAPAPLGLIIDPDGDTVQSLSTLLTDKGFDVLHCSSIAESRAALKDKAGATAVAFVALDLPDGDGLELLGEESLLQDHTDVALMHHDDDPARAQRGIREQASYFFRKPLDTEFVSELLEDISREYEQQRAQAGVDDSVAIDQFGMMRGNSPAMRKLYRVVRKVAPSNATVLVVGESGTGKELAAQTLHQMSGSSGPFVAMNCGAIASELAESELFGHEKGSFSGAERRHAGYFERAEGGTLLLDEVGEMPLDLQVKLLRVLETGKFRRVGGTQDLTMNVRFLAATNRDPETAIRDGLLREDLYFRIAQFCLRMPPLRERERDVAGLAHAFLHELNAEHDSAKRFSQDAIEAIVAYPWPGNVRELKSAVERAYILAEQTLEPEHLPEGQIEQAGEYLRISVGESLQKTEKQQILATIEACDGNKKEAAEALGIALKTLYNKLKEYDEDD</sequence>
<dbReference type="PROSITE" id="PS00676">
    <property type="entry name" value="SIGMA54_INTERACT_2"/>
    <property type="match status" value="1"/>
</dbReference>
<dbReference type="FunFam" id="3.40.50.300:FF:000006">
    <property type="entry name" value="DNA-binding transcriptional regulator NtrC"/>
    <property type="match status" value="1"/>
</dbReference>
<gene>
    <name evidence="8" type="ORF">DCP75_15635</name>
</gene>
<evidence type="ECO:0000256" key="3">
    <source>
        <dbReference type="ARBA" id="ARBA00023015"/>
    </source>
</evidence>
<feature type="domain" description="Response regulatory" evidence="7">
    <location>
        <begin position="10"/>
        <end position="126"/>
    </location>
</feature>
<dbReference type="InterPro" id="IPR002197">
    <property type="entry name" value="HTH_Fis"/>
</dbReference>
<dbReference type="Pfam" id="PF25601">
    <property type="entry name" value="AAA_lid_14"/>
    <property type="match status" value="1"/>
</dbReference>
<dbReference type="GO" id="GO:0006355">
    <property type="term" value="P:regulation of DNA-templated transcription"/>
    <property type="evidence" value="ECO:0007669"/>
    <property type="project" value="InterPro"/>
</dbReference>
<dbReference type="Pfam" id="PF02954">
    <property type="entry name" value="HTH_8"/>
    <property type="match status" value="1"/>
</dbReference>
<evidence type="ECO:0000256" key="1">
    <source>
        <dbReference type="ARBA" id="ARBA00022741"/>
    </source>
</evidence>
<dbReference type="InterPro" id="IPR002078">
    <property type="entry name" value="Sigma_54_int"/>
</dbReference>
<dbReference type="GO" id="GO:0000160">
    <property type="term" value="P:phosphorelay signal transduction system"/>
    <property type="evidence" value="ECO:0007669"/>
    <property type="project" value="InterPro"/>
</dbReference>
<dbReference type="InterPro" id="IPR027417">
    <property type="entry name" value="P-loop_NTPase"/>
</dbReference>
<reference evidence="8 9" key="1">
    <citation type="journal article" date="2018" name="Nat. Biotechnol.">
        <title>A standardized bacterial taxonomy based on genome phylogeny substantially revises the tree of life.</title>
        <authorList>
            <person name="Parks D.H."/>
            <person name="Chuvochina M."/>
            <person name="Waite D.W."/>
            <person name="Rinke C."/>
            <person name="Skarshewski A."/>
            <person name="Chaumeil P.A."/>
            <person name="Hugenholtz P."/>
        </authorList>
    </citation>
    <scope>NUCLEOTIDE SEQUENCE [LARGE SCALE GENOMIC DNA]</scope>
    <source>
        <strain evidence="8">UBA9158</strain>
    </source>
</reference>
<keyword evidence="1" id="KW-0547">Nucleotide-binding</keyword>
<dbReference type="InterPro" id="IPR058031">
    <property type="entry name" value="AAA_lid_NorR"/>
</dbReference>
<keyword evidence="4" id="KW-0804">Transcription</keyword>
<evidence type="ECO:0000256" key="2">
    <source>
        <dbReference type="ARBA" id="ARBA00022840"/>
    </source>
</evidence>
<dbReference type="Pfam" id="PF00158">
    <property type="entry name" value="Sigma54_activat"/>
    <property type="match status" value="1"/>
</dbReference>
<dbReference type="EMBL" id="DMND01000211">
    <property type="protein sequence ID" value="HAN29116.1"/>
    <property type="molecule type" value="Genomic_DNA"/>
</dbReference>
<dbReference type="CDD" id="cd00009">
    <property type="entry name" value="AAA"/>
    <property type="match status" value="1"/>
</dbReference>
<dbReference type="GO" id="GO:0005524">
    <property type="term" value="F:ATP binding"/>
    <property type="evidence" value="ECO:0007669"/>
    <property type="project" value="UniProtKB-KW"/>
</dbReference>
<dbReference type="InterPro" id="IPR003593">
    <property type="entry name" value="AAA+_ATPase"/>
</dbReference>
<dbReference type="PROSITE" id="PS50045">
    <property type="entry name" value="SIGMA54_INTERACT_4"/>
    <property type="match status" value="1"/>
</dbReference>
<dbReference type="InterPro" id="IPR025943">
    <property type="entry name" value="Sigma_54_int_dom_ATP-bd_2"/>
</dbReference>
<evidence type="ECO:0000256" key="5">
    <source>
        <dbReference type="PROSITE-ProRule" id="PRU00169"/>
    </source>
</evidence>
<name>A0A3C1KSE0_9GAMM</name>
<evidence type="ECO:0000313" key="8">
    <source>
        <dbReference type="EMBL" id="HAN29116.1"/>
    </source>
</evidence>
<keyword evidence="2" id="KW-0067">ATP-binding</keyword>
<evidence type="ECO:0000313" key="9">
    <source>
        <dbReference type="Proteomes" id="UP000259273"/>
    </source>
</evidence>
<dbReference type="Proteomes" id="UP000259273">
    <property type="component" value="Unassembled WGS sequence"/>
</dbReference>
<dbReference type="SUPFAM" id="SSF46689">
    <property type="entry name" value="Homeodomain-like"/>
    <property type="match status" value="1"/>
</dbReference>
<dbReference type="Pfam" id="PF00072">
    <property type="entry name" value="Response_reg"/>
    <property type="match status" value="1"/>
</dbReference>
<evidence type="ECO:0000259" key="6">
    <source>
        <dbReference type="PROSITE" id="PS50045"/>
    </source>
</evidence>